<dbReference type="PANTHER" id="PTHR37947:SF1">
    <property type="entry name" value="BLL2462 PROTEIN"/>
    <property type="match status" value="1"/>
</dbReference>
<reference evidence="2 3" key="1">
    <citation type="submission" date="2017-07" db="EMBL/GenBank/DDBJ databases">
        <authorList>
            <person name="Sun Z.S."/>
            <person name="Albrecht U."/>
            <person name="Echele G."/>
            <person name="Lee C.C."/>
        </authorList>
    </citation>
    <scope>NUCLEOTIDE SEQUENCE [LARGE SCALE GENOMIC DNA]</scope>
    <source>
        <strain evidence="2 3">CGMCC 1.12710</strain>
    </source>
</reference>
<evidence type="ECO:0000313" key="2">
    <source>
        <dbReference type="EMBL" id="SNT73159.1"/>
    </source>
</evidence>
<keyword evidence="1" id="KW-0812">Transmembrane</keyword>
<proteinExistence type="predicted"/>
<evidence type="ECO:0008006" key="4">
    <source>
        <dbReference type="Google" id="ProtNLM"/>
    </source>
</evidence>
<protein>
    <recommendedName>
        <fullName evidence="4">Glutamine amidotransferase domain-containing protein</fullName>
    </recommendedName>
</protein>
<keyword evidence="1" id="KW-0472">Membrane</keyword>
<keyword evidence="1" id="KW-1133">Transmembrane helix</keyword>
<dbReference type="AlphaFoldDB" id="A0A239PS92"/>
<dbReference type="Proteomes" id="UP000198346">
    <property type="component" value="Unassembled WGS sequence"/>
</dbReference>
<feature type="transmembrane region" description="Helical" evidence="1">
    <location>
        <begin position="668"/>
        <end position="685"/>
    </location>
</feature>
<feature type="transmembrane region" description="Helical" evidence="1">
    <location>
        <begin position="12"/>
        <end position="33"/>
    </location>
</feature>
<dbReference type="Gene3D" id="3.40.50.880">
    <property type="match status" value="1"/>
</dbReference>
<sequence>MTASALAFEPLVPTWALGALVSLALVVSVLSIWRGARGGPLRLLAAGALALLLANPQLRTSERTPLDDVAVILVDQSASQRLDGRDGIARAAADALAARLAALGGIEVVRREVGGENETRLVEALAGAAADTPRGRLAAVFAITDGQASDAARAGDLALDAPAHVLLTGRDDEFDRKITLLSAPRYGLVRESARIAFRVDDVGPEGAAAGTGSAVVALRVNGREVARQAVPLGAEVSFEAPLEHPGALILELEAEERPGELTTRNNIAVLNVTAIRDRLRVLLISGEPHAGERVWRNLLKSDPAVDLVHFTILRPIEKGNPGELASELALIPFPQDELFIDRLSAFDLLIFDRYTYRGVLNAFHFDNIARYVENGGAVLVASGPEYAGALSLAARRNFSFILPALPEGAAREGPFRPRISEDGARHPVTAGLPEQEFWGRWLRIMPAAQRSGRTLMTGPDGAPLLILDRVGEGRVGLLLSDHVWLWARGFDGGGPHAELLRRIAHWLMKEPELEEERLTLTGAGDDLVIRRRTMSDEPGPVSLVLPSGETREIALDETAPGRFEARLANAEHGLYRARAGELFAVGAVGLAAPPEFDDVVADSRPLAPAAEASRGGVFRIRRGDGIALPALRKANAGAAAYAGAGWAGLVERGAYRIDATRDAPLAPPWFWLALIAAALLGAWLLEGRTGRRRPRAGFSA</sequence>
<keyword evidence="3" id="KW-1185">Reference proteome</keyword>
<dbReference type="PANTHER" id="PTHR37947">
    <property type="entry name" value="BLL2462 PROTEIN"/>
    <property type="match status" value="1"/>
</dbReference>
<accession>A0A239PS92</accession>
<gene>
    <name evidence="2" type="ORF">SAMN06297382_1556</name>
</gene>
<dbReference type="EMBL" id="FZQA01000003">
    <property type="protein sequence ID" value="SNT73159.1"/>
    <property type="molecule type" value="Genomic_DNA"/>
</dbReference>
<dbReference type="OrthoDB" id="9769144at2"/>
<evidence type="ECO:0000313" key="3">
    <source>
        <dbReference type="Proteomes" id="UP000198346"/>
    </source>
</evidence>
<evidence type="ECO:0000256" key="1">
    <source>
        <dbReference type="SAM" id="Phobius"/>
    </source>
</evidence>
<dbReference type="InterPro" id="IPR029062">
    <property type="entry name" value="Class_I_gatase-like"/>
</dbReference>
<dbReference type="RefSeq" id="WP_089412046.1">
    <property type="nucleotide sequence ID" value="NZ_FZQA01000003.1"/>
</dbReference>
<organism evidence="2 3">
    <name type="scientific">Amphiplicatus metriothermophilus</name>
    <dbReference type="NCBI Taxonomy" id="1519374"/>
    <lineage>
        <taxon>Bacteria</taxon>
        <taxon>Pseudomonadati</taxon>
        <taxon>Pseudomonadota</taxon>
        <taxon>Alphaproteobacteria</taxon>
        <taxon>Parvularculales</taxon>
        <taxon>Parvularculaceae</taxon>
        <taxon>Amphiplicatus</taxon>
    </lineage>
</organism>
<name>A0A239PS92_9PROT</name>
<dbReference type="SUPFAM" id="SSF52317">
    <property type="entry name" value="Class I glutamine amidotransferase-like"/>
    <property type="match status" value="1"/>
</dbReference>